<keyword evidence="11" id="KW-0720">Serine protease</keyword>
<evidence type="ECO:0000256" key="13">
    <source>
        <dbReference type="ARBA" id="ARBA00032850"/>
    </source>
</evidence>
<feature type="binding site" evidence="15">
    <location>
        <begin position="232"/>
        <end position="234"/>
    </location>
    <ligand>
        <name>substrate</name>
    </ligand>
</feature>
<protein>
    <recommendedName>
        <fullName evidence="5">Probable periplasmic serine endoprotease DegP-like</fullName>
        <ecNumber evidence="4">3.4.21.107</ecNumber>
    </recommendedName>
    <alternativeName>
        <fullName evidence="13">Protease Do</fullName>
    </alternativeName>
</protein>
<evidence type="ECO:0000256" key="15">
    <source>
        <dbReference type="PIRSR" id="PIRSR611782-2"/>
    </source>
</evidence>
<evidence type="ECO:0000256" key="8">
    <source>
        <dbReference type="ARBA" id="ARBA00022737"/>
    </source>
</evidence>
<dbReference type="PRINTS" id="PR00834">
    <property type="entry name" value="PROTEASES2C"/>
</dbReference>
<accession>A0A6M4H919</accession>
<dbReference type="GO" id="GO:0004252">
    <property type="term" value="F:serine-type endopeptidase activity"/>
    <property type="evidence" value="ECO:0007669"/>
    <property type="project" value="InterPro"/>
</dbReference>
<dbReference type="PANTHER" id="PTHR22939">
    <property type="entry name" value="SERINE PROTEASE FAMILY S1C HTRA-RELATED"/>
    <property type="match status" value="1"/>
</dbReference>
<dbReference type="CDD" id="cd10839">
    <property type="entry name" value="cpPDZ1_DegP-like"/>
    <property type="match status" value="1"/>
</dbReference>
<dbReference type="GO" id="GO:0042597">
    <property type="term" value="C:periplasmic space"/>
    <property type="evidence" value="ECO:0007669"/>
    <property type="project" value="UniProtKB-SubCell"/>
</dbReference>
<evidence type="ECO:0000256" key="11">
    <source>
        <dbReference type="ARBA" id="ARBA00022825"/>
    </source>
</evidence>
<dbReference type="Gene3D" id="2.30.42.10">
    <property type="match status" value="1"/>
</dbReference>
<dbReference type="Pfam" id="PF13365">
    <property type="entry name" value="Trypsin_2"/>
    <property type="match status" value="1"/>
</dbReference>
<dbReference type="InterPro" id="IPR001478">
    <property type="entry name" value="PDZ"/>
</dbReference>
<feature type="domain" description="PDZ" evidence="18">
    <location>
        <begin position="401"/>
        <end position="489"/>
    </location>
</feature>
<dbReference type="FunCoup" id="A0A6M4H919">
    <property type="interactions" value="354"/>
</dbReference>
<evidence type="ECO:0000256" key="12">
    <source>
        <dbReference type="ARBA" id="ARBA00023016"/>
    </source>
</evidence>
<keyword evidence="20" id="KW-1185">Reference proteome</keyword>
<organism evidence="19 20">
    <name type="scientific">Usitatibacter palustris</name>
    <dbReference type="NCBI Taxonomy" id="2732487"/>
    <lineage>
        <taxon>Bacteria</taxon>
        <taxon>Pseudomonadati</taxon>
        <taxon>Pseudomonadota</taxon>
        <taxon>Betaproteobacteria</taxon>
        <taxon>Nitrosomonadales</taxon>
        <taxon>Usitatibacteraceae</taxon>
        <taxon>Usitatibacter</taxon>
    </lineage>
</organism>
<proteinExistence type="inferred from homology"/>
<keyword evidence="8" id="KW-0677">Repeat</keyword>
<evidence type="ECO:0000256" key="10">
    <source>
        <dbReference type="ARBA" id="ARBA00022801"/>
    </source>
</evidence>
<evidence type="ECO:0000256" key="17">
    <source>
        <dbReference type="SAM" id="SignalP"/>
    </source>
</evidence>
<evidence type="ECO:0000256" key="7">
    <source>
        <dbReference type="ARBA" id="ARBA00022729"/>
    </source>
</evidence>
<feature type="active site" description="Charge relay system" evidence="14">
    <location>
        <position position="158"/>
    </location>
</feature>
<feature type="signal peptide" evidence="17">
    <location>
        <begin position="1"/>
        <end position="26"/>
    </location>
</feature>
<comment type="similarity">
    <text evidence="3">Belongs to the peptidase S1C family.</text>
</comment>
<dbReference type="SMART" id="SM00228">
    <property type="entry name" value="PDZ"/>
    <property type="match status" value="2"/>
</dbReference>
<feature type="active site" description="Charge relay system" evidence="14">
    <location>
        <position position="234"/>
    </location>
</feature>
<dbReference type="Pfam" id="PF13180">
    <property type="entry name" value="PDZ_2"/>
    <property type="match status" value="1"/>
</dbReference>
<keyword evidence="12" id="KW-0346">Stress response</keyword>
<evidence type="ECO:0000256" key="3">
    <source>
        <dbReference type="ARBA" id="ARBA00010541"/>
    </source>
</evidence>
<reference evidence="19 20" key="1">
    <citation type="submission" date="2020-04" db="EMBL/GenBank/DDBJ databases">
        <title>Usitatibacter rugosus gen. nov., sp. nov. and Usitatibacter palustris sp. nov., novel members of Usitatibacteraceae fam. nov. within the order Nitrosomonadales isolated from soil.</title>
        <authorList>
            <person name="Huber K.J."/>
            <person name="Neumann-Schaal M."/>
            <person name="Geppert A."/>
            <person name="Luckner M."/>
            <person name="Wanner G."/>
            <person name="Overmann J."/>
        </authorList>
    </citation>
    <scope>NUCLEOTIDE SEQUENCE [LARGE SCALE GENOMIC DNA]</scope>
    <source>
        <strain evidence="19 20">Swamp67</strain>
    </source>
</reference>
<dbReference type="GO" id="GO:0006508">
    <property type="term" value="P:proteolysis"/>
    <property type="evidence" value="ECO:0007669"/>
    <property type="project" value="UniProtKB-KW"/>
</dbReference>
<comment type="subcellular location">
    <subcellularLocation>
        <location evidence="2">Periplasm</location>
    </subcellularLocation>
</comment>
<feature type="domain" description="PDZ" evidence="18">
    <location>
        <begin position="273"/>
        <end position="344"/>
    </location>
</feature>
<keyword evidence="6 19" id="KW-0645">Protease</keyword>
<dbReference type="InterPro" id="IPR036034">
    <property type="entry name" value="PDZ_sf"/>
</dbReference>
<feature type="compositionally biased region" description="Low complexity" evidence="16">
    <location>
        <begin position="82"/>
        <end position="105"/>
    </location>
</feature>
<dbReference type="PANTHER" id="PTHR22939:SF130">
    <property type="entry name" value="PERIPLASMIC SERINE ENDOPROTEASE DEGP-LIKE-RELATED"/>
    <property type="match status" value="1"/>
</dbReference>
<evidence type="ECO:0000256" key="1">
    <source>
        <dbReference type="ARBA" id="ARBA00001772"/>
    </source>
</evidence>
<evidence type="ECO:0000256" key="5">
    <source>
        <dbReference type="ARBA" id="ARBA00013958"/>
    </source>
</evidence>
<dbReference type="InterPro" id="IPR001940">
    <property type="entry name" value="Peptidase_S1C"/>
</dbReference>
<dbReference type="InterPro" id="IPR009003">
    <property type="entry name" value="Peptidase_S1_PA"/>
</dbReference>
<dbReference type="AlphaFoldDB" id="A0A6M4H919"/>
<name>A0A6M4H919_9PROT</name>
<evidence type="ECO:0000256" key="16">
    <source>
        <dbReference type="SAM" id="MobiDB-lite"/>
    </source>
</evidence>
<evidence type="ECO:0000256" key="14">
    <source>
        <dbReference type="PIRSR" id="PIRSR611782-1"/>
    </source>
</evidence>
<feature type="binding site" evidence="15">
    <location>
        <position position="158"/>
    </location>
    <ligand>
        <name>substrate</name>
    </ligand>
</feature>
<dbReference type="PROSITE" id="PS50106">
    <property type="entry name" value="PDZ"/>
    <property type="match status" value="2"/>
</dbReference>
<comment type="catalytic activity">
    <reaction evidence="1">
        <text>Acts on substrates that are at least partially unfolded. The cleavage site P1 residue is normally between a pair of hydrophobic residues, such as Val-|-Val.</text>
        <dbReference type="EC" id="3.4.21.107"/>
    </reaction>
</comment>
<feature type="active site" description="Charge relay system" evidence="14">
    <location>
        <position position="128"/>
    </location>
</feature>
<keyword evidence="7 17" id="KW-0732">Signal</keyword>
<feature type="region of interest" description="Disordered" evidence="16">
    <location>
        <begin position="73"/>
        <end position="105"/>
    </location>
</feature>
<dbReference type="Gene3D" id="2.30.42.60">
    <property type="match status" value="1"/>
</dbReference>
<feature type="chain" id="PRO_5038843068" description="Probable periplasmic serine endoprotease DegP-like" evidence="17">
    <location>
        <begin position="27"/>
        <end position="491"/>
    </location>
</feature>
<dbReference type="InParanoid" id="A0A6M4H919"/>
<dbReference type="Gene3D" id="2.40.10.120">
    <property type="match status" value="1"/>
</dbReference>
<dbReference type="NCBIfam" id="TIGR02037">
    <property type="entry name" value="degP_htrA_DO"/>
    <property type="match status" value="1"/>
</dbReference>
<dbReference type="SUPFAM" id="SSF50494">
    <property type="entry name" value="Trypsin-like serine proteases"/>
    <property type="match status" value="1"/>
</dbReference>
<evidence type="ECO:0000259" key="18">
    <source>
        <dbReference type="PROSITE" id="PS50106"/>
    </source>
</evidence>
<keyword evidence="9" id="KW-0574">Periplasm</keyword>
<dbReference type="InterPro" id="IPR011782">
    <property type="entry name" value="Pept_S1C_Do"/>
</dbReference>
<feature type="binding site" evidence="15">
    <location>
        <position position="128"/>
    </location>
    <ligand>
        <name>substrate</name>
    </ligand>
</feature>
<evidence type="ECO:0000256" key="6">
    <source>
        <dbReference type="ARBA" id="ARBA00022670"/>
    </source>
</evidence>
<dbReference type="EMBL" id="CP053073">
    <property type="protein sequence ID" value="QJR15308.1"/>
    <property type="molecule type" value="Genomic_DNA"/>
</dbReference>
<dbReference type="SUPFAM" id="SSF50156">
    <property type="entry name" value="PDZ domain-like"/>
    <property type="match status" value="2"/>
</dbReference>
<dbReference type="KEGG" id="upl:DSM104440_02127"/>
<sequence length="491" mass="51998">MTHKLHSFFMAFGLMLGLAASGVSQAQQLPDFADLVEKYGPAVVNISTSGRRSQAQLPPGLSEDDPFYEFFRRFIPPDQRPGPEGQGRNPRQPQQPGQPAQPRGPLRPFGVGSGFIISADGHIVTNAHVIENADEILVRFTDKRELKAKVIGVDKRSDVAVIKVEASGLPVVKLGKSDKTRVGEWVVAIGSPFGFANTVTAGIVSATARENLSDQNSDAVPFIQTDVAVNPGNSGGPLMNLKGEVIGINSQIFSRTGSFAGISFAIPIDFAMNVATQLQSTGKVVRGRIGVQIQTVTKDVAESLSLAKAQGASVQAIEKDSPAAKAGLEVGDIVLKVDNKVIDGSPDLSRYIRQVKPGTKVTMNVWRAGKPRDVVVTVGELQEEGAVKTAAATTKPEVKTGKLGVAVSELSPEQKKKLKITVGVAIDASDGNALAAGLQPGDAIVRVNNTEITSVKMFNETVAKLDAKKAVAILVKDENGSRLITYRPDEG</sequence>
<evidence type="ECO:0000256" key="4">
    <source>
        <dbReference type="ARBA" id="ARBA00013035"/>
    </source>
</evidence>
<evidence type="ECO:0000256" key="9">
    <source>
        <dbReference type="ARBA" id="ARBA00022764"/>
    </source>
</evidence>
<dbReference type="RefSeq" id="WP_171162468.1">
    <property type="nucleotide sequence ID" value="NZ_CP053073.1"/>
</dbReference>
<dbReference type="EC" id="3.4.21.107" evidence="4"/>
<dbReference type="Proteomes" id="UP000503096">
    <property type="component" value="Chromosome"/>
</dbReference>
<gene>
    <name evidence="19" type="primary">degQ</name>
    <name evidence="19" type="ORF">DSM104440_02127</name>
</gene>
<evidence type="ECO:0000313" key="20">
    <source>
        <dbReference type="Proteomes" id="UP000503096"/>
    </source>
</evidence>
<evidence type="ECO:0000256" key="2">
    <source>
        <dbReference type="ARBA" id="ARBA00004418"/>
    </source>
</evidence>
<keyword evidence="10 19" id="KW-0378">Hydrolase</keyword>
<evidence type="ECO:0000313" key="19">
    <source>
        <dbReference type="EMBL" id="QJR15308.1"/>
    </source>
</evidence>